<organism evidence="1">
    <name type="scientific">viral metagenome</name>
    <dbReference type="NCBI Taxonomy" id="1070528"/>
    <lineage>
        <taxon>unclassified sequences</taxon>
        <taxon>metagenomes</taxon>
        <taxon>organismal metagenomes</taxon>
    </lineage>
</organism>
<protein>
    <submittedName>
        <fullName evidence="1">Uncharacterized protein</fullName>
    </submittedName>
</protein>
<gene>
    <name evidence="2" type="ORF">MM415A03111_0009</name>
    <name evidence="1" type="ORF">MM415B01524_0026</name>
</gene>
<dbReference type="AlphaFoldDB" id="A0A6M3IKA8"/>
<sequence length="61" mass="7240">MHVIKCDRCERIVDGTPYFTLNVRSFAGYRYSAIEDDIYDLCLECRNSLVEWFKTPDTLKE</sequence>
<evidence type="ECO:0000313" key="1">
    <source>
        <dbReference type="EMBL" id="QJA57989.1"/>
    </source>
</evidence>
<reference evidence="1" key="1">
    <citation type="submission" date="2020-03" db="EMBL/GenBank/DDBJ databases">
        <title>The deep terrestrial virosphere.</title>
        <authorList>
            <person name="Holmfeldt K."/>
            <person name="Nilsson E."/>
            <person name="Simone D."/>
            <person name="Lopez-Fernandez M."/>
            <person name="Wu X."/>
            <person name="de Brujin I."/>
            <person name="Lundin D."/>
            <person name="Andersson A."/>
            <person name="Bertilsson S."/>
            <person name="Dopson M."/>
        </authorList>
    </citation>
    <scope>NUCLEOTIDE SEQUENCE</scope>
    <source>
        <strain evidence="2">MM415A03111</strain>
        <strain evidence="1">MM415B01524</strain>
    </source>
</reference>
<name>A0A6M3IKA8_9ZZZZ</name>
<dbReference type="EMBL" id="MT141302">
    <property type="protein sequence ID" value="QJA57989.1"/>
    <property type="molecule type" value="Genomic_DNA"/>
</dbReference>
<proteinExistence type="predicted"/>
<accession>A0A6M3IKA8</accession>
<evidence type="ECO:0000313" key="2">
    <source>
        <dbReference type="EMBL" id="QJA71665.1"/>
    </source>
</evidence>
<dbReference type="EMBL" id="MT141890">
    <property type="protein sequence ID" value="QJA71665.1"/>
    <property type="molecule type" value="Genomic_DNA"/>
</dbReference>